<dbReference type="Proteomes" id="UP000294752">
    <property type="component" value="Unassembled WGS sequence"/>
</dbReference>
<dbReference type="InterPro" id="IPR001173">
    <property type="entry name" value="Glyco_trans_2-like"/>
</dbReference>
<feature type="transmembrane region" description="Helical" evidence="1">
    <location>
        <begin position="355"/>
        <end position="380"/>
    </location>
</feature>
<keyword evidence="1" id="KW-0812">Transmembrane</keyword>
<evidence type="ECO:0000259" key="3">
    <source>
        <dbReference type="Pfam" id="PF09835"/>
    </source>
</evidence>
<feature type="domain" description="DUF2062" evidence="3">
    <location>
        <begin position="259"/>
        <end position="388"/>
    </location>
</feature>
<dbReference type="InterPro" id="IPR018639">
    <property type="entry name" value="DUF2062"/>
</dbReference>
<keyword evidence="5" id="KW-1185">Reference proteome</keyword>
<dbReference type="PANTHER" id="PTHR10859">
    <property type="entry name" value="GLYCOSYL TRANSFERASE"/>
    <property type="match status" value="1"/>
</dbReference>
<dbReference type="GO" id="GO:0016740">
    <property type="term" value="F:transferase activity"/>
    <property type="evidence" value="ECO:0007669"/>
    <property type="project" value="UniProtKB-KW"/>
</dbReference>
<dbReference type="SUPFAM" id="SSF53448">
    <property type="entry name" value="Nucleotide-diphospho-sugar transferases"/>
    <property type="match status" value="1"/>
</dbReference>
<keyword evidence="1" id="KW-1133">Transmembrane helix</keyword>
<comment type="caution">
    <text evidence="4">The sequence shown here is derived from an EMBL/GenBank/DDBJ whole genome shotgun (WGS) entry which is preliminary data.</text>
</comment>
<dbReference type="AlphaFoldDB" id="A0A4R7D6E3"/>
<dbReference type="Pfam" id="PF09835">
    <property type="entry name" value="DUF2062"/>
    <property type="match status" value="1"/>
</dbReference>
<feature type="transmembrane region" description="Helical" evidence="1">
    <location>
        <begin position="313"/>
        <end position="335"/>
    </location>
</feature>
<dbReference type="InterPro" id="IPR029044">
    <property type="entry name" value="Nucleotide-diphossugar_trans"/>
</dbReference>
<dbReference type="RefSeq" id="WP_133639590.1">
    <property type="nucleotide sequence ID" value="NZ_SNZV01000003.1"/>
</dbReference>
<name>A0A4R7D6E3_9SPHI</name>
<accession>A0A4R7D6E3</accession>
<keyword evidence="4" id="KW-0808">Transferase</keyword>
<evidence type="ECO:0000313" key="4">
    <source>
        <dbReference type="EMBL" id="TDS14526.1"/>
    </source>
</evidence>
<protein>
    <submittedName>
        <fullName evidence="4">Glycosyltransferase involved in cell wall biosynthesis</fullName>
    </submittedName>
</protein>
<dbReference type="Gene3D" id="3.90.550.10">
    <property type="entry name" value="Spore Coat Polysaccharide Biosynthesis Protein SpsA, Chain A"/>
    <property type="match status" value="1"/>
</dbReference>
<evidence type="ECO:0000256" key="1">
    <source>
        <dbReference type="SAM" id="Phobius"/>
    </source>
</evidence>
<feature type="domain" description="Glycosyltransferase 2-like" evidence="2">
    <location>
        <begin position="16"/>
        <end position="171"/>
    </location>
</feature>
<feature type="transmembrane region" description="Helical" evidence="1">
    <location>
        <begin position="275"/>
        <end position="301"/>
    </location>
</feature>
<dbReference type="Pfam" id="PF00535">
    <property type="entry name" value="Glycos_transf_2"/>
    <property type="match status" value="1"/>
</dbReference>
<reference evidence="4 5" key="1">
    <citation type="submission" date="2019-03" db="EMBL/GenBank/DDBJ databases">
        <title>Genomic Encyclopedia of Type Strains, Phase III (KMG-III): the genomes of soil and plant-associated and newly described type strains.</title>
        <authorList>
            <person name="Whitman W."/>
        </authorList>
    </citation>
    <scope>NUCLEOTIDE SEQUENCE [LARGE SCALE GENOMIC DNA]</scope>
    <source>
        <strain evidence="4 5">CGMCC 1.12801</strain>
    </source>
</reference>
<dbReference type="EMBL" id="SNZV01000003">
    <property type="protein sequence ID" value="TDS14526.1"/>
    <property type="molecule type" value="Genomic_DNA"/>
</dbReference>
<dbReference type="PANTHER" id="PTHR10859:SF91">
    <property type="entry name" value="DOLICHYL-PHOSPHATE BETA-GLUCOSYLTRANSFERASE"/>
    <property type="match status" value="1"/>
</dbReference>
<keyword evidence="1" id="KW-0472">Membrane</keyword>
<dbReference type="OrthoDB" id="9810303at2"/>
<gene>
    <name evidence="4" type="ORF">B0I21_10319</name>
</gene>
<proteinExistence type="predicted"/>
<evidence type="ECO:0000259" key="2">
    <source>
        <dbReference type="Pfam" id="PF00535"/>
    </source>
</evidence>
<feature type="transmembrane region" description="Helical" evidence="1">
    <location>
        <begin position="221"/>
        <end position="240"/>
    </location>
</feature>
<dbReference type="CDD" id="cd04179">
    <property type="entry name" value="DPM_DPG-synthase_like"/>
    <property type="match status" value="1"/>
</dbReference>
<sequence length="392" mass="44351">MQEEVAEAREKQAVVIIVPTYNNAKTLVRVLDGIHAYTNRIIVVNDGSTDGTADILLRYPGLDIITFAQNKGKGAALRAGIAKARKQDYDYAISIDSDGQHFPTDIPAFNEVLQQATKPVLLIGSRNMNHDSVPRKSSFGNRFSNFWFWFETGIKLTDTQSGFRAYPLKAISKKFYTKKFEFEIEIIVRAAWRGIEVRNIPIQVLYDPAERVSHFRPFKDFTRISILNTVLVFLTFFYILPRNFFRSFKKKNLKDFIKQNILGSQDSPEKKALSIGLGVFMGIAPVWGFQTAITITLAVFLRLNKVLAFAFSNISFAPFIPVVIYASLLVGGLLYPSDATLDLDRITMDTVKSHLWQYIVGSIILAAGMSVLIGFSSYFFMKFNQQRTISTR</sequence>
<organism evidence="4 5">
    <name type="scientific">Sphingobacterium paludis</name>
    <dbReference type="NCBI Taxonomy" id="1476465"/>
    <lineage>
        <taxon>Bacteria</taxon>
        <taxon>Pseudomonadati</taxon>
        <taxon>Bacteroidota</taxon>
        <taxon>Sphingobacteriia</taxon>
        <taxon>Sphingobacteriales</taxon>
        <taxon>Sphingobacteriaceae</taxon>
        <taxon>Sphingobacterium</taxon>
    </lineage>
</organism>
<dbReference type="GO" id="GO:0006487">
    <property type="term" value="P:protein N-linked glycosylation"/>
    <property type="evidence" value="ECO:0007669"/>
    <property type="project" value="TreeGrafter"/>
</dbReference>
<evidence type="ECO:0000313" key="5">
    <source>
        <dbReference type="Proteomes" id="UP000294752"/>
    </source>
</evidence>